<feature type="binding site" evidence="6">
    <location>
        <position position="175"/>
    </location>
    <ligand>
        <name>substrate</name>
    </ligand>
</feature>
<dbReference type="Proteomes" id="UP001527882">
    <property type="component" value="Unassembled WGS sequence"/>
</dbReference>
<dbReference type="Gene3D" id="3.90.230.10">
    <property type="entry name" value="Creatinase/methionine aminopeptidase superfamily"/>
    <property type="match status" value="1"/>
</dbReference>
<name>A0ABT4QLD0_9BACL</name>
<keyword evidence="2 6" id="KW-0031">Aminopeptidase</keyword>
<feature type="binding site" evidence="6">
    <location>
        <position position="105"/>
    </location>
    <ligand>
        <name>a divalent metal cation</name>
        <dbReference type="ChEBI" id="CHEBI:60240"/>
        <label>1</label>
    </ligand>
</feature>
<evidence type="ECO:0000313" key="10">
    <source>
        <dbReference type="Proteomes" id="UP001527882"/>
    </source>
</evidence>
<dbReference type="SUPFAM" id="SSF55920">
    <property type="entry name" value="Creatinase/aminopeptidase"/>
    <property type="match status" value="1"/>
</dbReference>
<dbReference type="RefSeq" id="WP_269886196.1">
    <property type="nucleotide sequence ID" value="NZ_JAQAGZ010000046.1"/>
</dbReference>
<feature type="binding site" evidence="6">
    <location>
        <position position="201"/>
    </location>
    <ligand>
        <name>a divalent metal cation</name>
        <dbReference type="ChEBI" id="CHEBI:60240"/>
        <label>2</label>
        <note>catalytic</note>
    </ligand>
</feature>
<sequence length="247" mass="27094">MIILKTPEEMALMRHAGQILAECHRETGAMIKPGMTTMQINDFAEAFITKHGAEQVTKGYKGFPAATCASVNDVIAHGFPDHRPLQEGDIVKMDIVCKYKGWHADTCYTYAVGKLSPEAERLVRVTKECLDMCIPKAVPGNRMGDIMHVIQSHAEGAGFSVVRDLVGHGIGRSMHEEPTIVHAGKPGKGILLKEGMVFTIEPMINQGKLEMFIDFDGWTARTMDGSLSAQFEHTVAITKDGPMILTE</sequence>
<dbReference type="InterPro" id="IPR036005">
    <property type="entry name" value="Creatinase/aminopeptidase-like"/>
</dbReference>
<dbReference type="InterPro" id="IPR001714">
    <property type="entry name" value="Pept_M24_MAP"/>
</dbReference>
<evidence type="ECO:0000259" key="8">
    <source>
        <dbReference type="Pfam" id="PF00557"/>
    </source>
</evidence>
<evidence type="ECO:0000256" key="5">
    <source>
        <dbReference type="ARBA" id="ARBA00022801"/>
    </source>
</evidence>
<evidence type="ECO:0000256" key="6">
    <source>
        <dbReference type="HAMAP-Rule" id="MF_01974"/>
    </source>
</evidence>
<comment type="subunit">
    <text evidence="6">Monomer.</text>
</comment>
<comment type="function">
    <text evidence="1 6">Removes the N-terminal methionine from nascent proteins. The N-terminal methionine is often cleaved when the second residue in the primary sequence is small and uncharged (Met-Ala-, Cys, Gly, Pro, Ser, Thr, or Val). Requires deformylation of the N(alpha)-formylated initiator methionine before it can be hydrolyzed.</text>
</comment>
<accession>A0ABT4QLD0</accession>
<dbReference type="InterPro" id="IPR000994">
    <property type="entry name" value="Pept_M24"/>
</dbReference>
<proteinExistence type="inferred from homology"/>
<comment type="catalytic activity">
    <reaction evidence="6 7">
        <text>Release of N-terminal amino acids, preferentially methionine, from peptides and arylamides.</text>
        <dbReference type="EC" id="3.4.11.18"/>
    </reaction>
</comment>
<feature type="binding site" evidence="6">
    <location>
        <position position="232"/>
    </location>
    <ligand>
        <name>a divalent metal cation</name>
        <dbReference type="ChEBI" id="CHEBI:60240"/>
        <label>1</label>
    </ligand>
</feature>
<dbReference type="EMBL" id="JAQAGZ010000046">
    <property type="protein sequence ID" value="MCZ8517668.1"/>
    <property type="molecule type" value="Genomic_DNA"/>
</dbReference>
<organism evidence="9 10">
    <name type="scientific">Paenibacillus gyeongsangnamensis</name>
    <dbReference type="NCBI Taxonomy" id="3388067"/>
    <lineage>
        <taxon>Bacteria</taxon>
        <taxon>Bacillati</taxon>
        <taxon>Bacillota</taxon>
        <taxon>Bacilli</taxon>
        <taxon>Bacillales</taxon>
        <taxon>Paenibacillaceae</taxon>
        <taxon>Paenibacillus</taxon>
    </lineage>
</organism>
<gene>
    <name evidence="6 9" type="primary">map</name>
    <name evidence="9" type="ORF">O9H85_36180</name>
</gene>
<feature type="binding site" evidence="6">
    <location>
        <position position="77"/>
    </location>
    <ligand>
        <name>substrate</name>
    </ligand>
</feature>
<keyword evidence="5 6" id="KW-0378">Hydrolase</keyword>
<reference evidence="9 10" key="1">
    <citation type="submission" date="2022-12" db="EMBL/GenBank/DDBJ databases">
        <title>Draft genome sequence of Paenibacillus sp. dW9.</title>
        <authorList>
            <person name="Choi E.-W."/>
            <person name="Kim D.-U."/>
        </authorList>
    </citation>
    <scope>NUCLEOTIDE SEQUENCE [LARGE SCALE GENOMIC DNA]</scope>
    <source>
        <strain evidence="10">dW9</strain>
    </source>
</reference>
<feature type="binding site" evidence="6">
    <location>
        <position position="94"/>
    </location>
    <ligand>
        <name>a divalent metal cation</name>
        <dbReference type="ChEBI" id="CHEBI:60240"/>
        <label>1</label>
    </ligand>
</feature>
<feature type="binding site" evidence="6">
    <location>
        <position position="105"/>
    </location>
    <ligand>
        <name>a divalent metal cation</name>
        <dbReference type="ChEBI" id="CHEBI:60240"/>
        <label>2</label>
        <note>catalytic</note>
    </ligand>
</feature>
<feature type="domain" description="Peptidase M24" evidence="8">
    <location>
        <begin position="12"/>
        <end position="239"/>
    </location>
</feature>
<keyword evidence="4 6" id="KW-0479">Metal-binding</keyword>
<evidence type="ECO:0000256" key="7">
    <source>
        <dbReference type="RuleBase" id="RU003653"/>
    </source>
</evidence>
<comment type="caution">
    <text evidence="9">The sequence shown here is derived from an EMBL/GenBank/DDBJ whole genome shotgun (WGS) entry which is preliminary data.</text>
</comment>
<keyword evidence="3 6" id="KW-0645">Protease</keyword>
<comment type="similarity">
    <text evidence="6">Belongs to the peptidase M24A family. Methionine aminopeptidase type 1 subfamily.</text>
</comment>
<dbReference type="PANTHER" id="PTHR43330">
    <property type="entry name" value="METHIONINE AMINOPEPTIDASE"/>
    <property type="match status" value="1"/>
</dbReference>
<evidence type="ECO:0000256" key="1">
    <source>
        <dbReference type="ARBA" id="ARBA00002521"/>
    </source>
</evidence>
<dbReference type="NCBIfam" id="TIGR00500">
    <property type="entry name" value="met_pdase_I"/>
    <property type="match status" value="1"/>
</dbReference>
<dbReference type="PRINTS" id="PR00599">
    <property type="entry name" value="MAPEPTIDASE"/>
</dbReference>
<keyword evidence="10" id="KW-1185">Reference proteome</keyword>
<dbReference type="GO" id="GO:0004239">
    <property type="term" value="F:initiator methionyl aminopeptidase activity"/>
    <property type="evidence" value="ECO:0007669"/>
    <property type="project" value="UniProtKB-EC"/>
</dbReference>
<dbReference type="CDD" id="cd01086">
    <property type="entry name" value="MetAP1"/>
    <property type="match status" value="1"/>
</dbReference>
<evidence type="ECO:0000256" key="4">
    <source>
        <dbReference type="ARBA" id="ARBA00022723"/>
    </source>
</evidence>
<feature type="binding site" evidence="6">
    <location>
        <position position="168"/>
    </location>
    <ligand>
        <name>a divalent metal cation</name>
        <dbReference type="ChEBI" id="CHEBI:60240"/>
        <label>2</label>
        <note>catalytic</note>
    </ligand>
</feature>
<dbReference type="InterPro" id="IPR002467">
    <property type="entry name" value="Pept_M24A_MAP1"/>
</dbReference>
<protein>
    <recommendedName>
        <fullName evidence="6 7">Methionine aminopeptidase</fullName>
        <shortName evidence="6">MAP</shortName>
        <shortName evidence="6">MetAP</shortName>
        <ecNumber evidence="6 7">3.4.11.18</ecNumber>
    </recommendedName>
    <alternativeName>
        <fullName evidence="6">Peptidase M</fullName>
    </alternativeName>
</protein>
<evidence type="ECO:0000313" key="9">
    <source>
        <dbReference type="EMBL" id="MCZ8517668.1"/>
    </source>
</evidence>
<comment type="cofactor">
    <cofactor evidence="6">
        <name>Co(2+)</name>
        <dbReference type="ChEBI" id="CHEBI:48828"/>
    </cofactor>
    <cofactor evidence="6">
        <name>Zn(2+)</name>
        <dbReference type="ChEBI" id="CHEBI:29105"/>
    </cofactor>
    <cofactor evidence="6">
        <name>Mn(2+)</name>
        <dbReference type="ChEBI" id="CHEBI:29035"/>
    </cofactor>
    <cofactor evidence="6">
        <name>Fe(2+)</name>
        <dbReference type="ChEBI" id="CHEBI:29033"/>
    </cofactor>
    <text evidence="6">Binds 2 divalent metal cations per subunit. Has a high-affinity and a low affinity metal-binding site. The true nature of the physiological cofactor is under debate. The enzyme is active with cobalt, zinc, manganese or divalent iron ions. Most likely, methionine aminopeptidases function as mononuclear Fe(2+)-metalloproteases under physiological conditions, and the catalytically relevant metal-binding site has been assigned to the histidine-containing high-affinity site.</text>
</comment>
<dbReference type="Pfam" id="PF00557">
    <property type="entry name" value="Peptidase_M24"/>
    <property type="match status" value="1"/>
</dbReference>
<dbReference type="PANTHER" id="PTHR43330:SF17">
    <property type="entry name" value="METHIONINE AMINOPEPTIDASE"/>
    <property type="match status" value="1"/>
</dbReference>
<dbReference type="EC" id="3.4.11.18" evidence="6 7"/>
<evidence type="ECO:0000256" key="3">
    <source>
        <dbReference type="ARBA" id="ARBA00022670"/>
    </source>
</evidence>
<evidence type="ECO:0000256" key="2">
    <source>
        <dbReference type="ARBA" id="ARBA00022438"/>
    </source>
</evidence>
<feature type="binding site" evidence="6">
    <location>
        <position position="232"/>
    </location>
    <ligand>
        <name>a divalent metal cation</name>
        <dbReference type="ChEBI" id="CHEBI:60240"/>
        <label>2</label>
        <note>catalytic</note>
    </ligand>
</feature>
<dbReference type="HAMAP" id="MF_01974">
    <property type="entry name" value="MetAP_1"/>
    <property type="match status" value="1"/>
</dbReference>